<keyword evidence="3" id="KW-1185">Reference proteome</keyword>
<proteinExistence type="predicted"/>
<gene>
    <name evidence="2" type="ORF">GQ55_2G447700</name>
</gene>
<dbReference type="Gramene" id="PUZ73100">
    <property type="protein sequence ID" value="PUZ73100"/>
    <property type="gene ID" value="GQ55_2G447700"/>
</dbReference>
<evidence type="ECO:0000313" key="3">
    <source>
        <dbReference type="Proteomes" id="UP000244336"/>
    </source>
</evidence>
<dbReference type="Proteomes" id="UP000244336">
    <property type="component" value="Chromosome 2"/>
</dbReference>
<reference evidence="2 3" key="1">
    <citation type="submission" date="2018-04" db="EMBL/GenBank/DDBJ databases">
        <title>WGS assembly of Panicum hallii var. hallii HAL2.</title>
        <authorList>
            <person name="Lovell J."/>
            <person name="Jenkins J."/>
            <person name="Lowry D."/>
            <person name="Mamidi S."/>
            <person name="Sreedasyam A."/>
            <person name="Weng X."/>
            <person name="Barry K."/>
            <person name="Bonette J."/>
            <person name="Campitelli B."/>
            <person name="Daum C."/>
            <person name="Gordon S."/>
            <person name="Gould B."/>
            <person name="Lipzen A."/>
            <person name="MacQueen A."/>
            <person name="Palacio-Mejia J."/>
            <person name="Plott C."/>
            <person name="Shakirov E."/>
            <person name="Shu S."/>
            <person name="Yoshinaga Y."/>
            <person name="Zane M."/>
            <person name="Rokhsar D."/>
            <person name="Grimwood J."/>
            <person name="Schmutz J."/>
            <person name="Juenger T."/>
        </authorList>
    </citation>
    <scope>NUCLEOTIDE SEQUENCE [LARGE SCALE GENOMIC DNA]</scope>
    <source>
        <strain evidence="3">cv. HAL2</strain>
    </source>
</reference>
<protein>
    <submittedName>
        <fullName evidence="2">Uncharacterized protein</fullName>
    </submittedName>
</protein>
<sequence length="130" mass="14348">MTWTTCHPALIRTPLRTGYRPTPSRHAAPTGHRRPSEFTAMARFAISLHHPEGSVYSSCSMQDKRRAWVLAWSDDSLAGPAIAAQWCLIAAYRGGCGPVHSSSFMGNGQWRGRWVPTCPRSTGHSVIFIV</sequence>
<dbReference type="EMBL" id="CM009750">
    <property type="protein sequence ID" value="PUZ73100.1"/>
    <property type="molecule type" value="Genomic_DNA"/>
</dbReference>
<evidence type="ECO:0000313" key="2">
    <source>
        <dbReference type="EMBL" id="PUZ73100.1"/>
    </source>
</evidence>
<feature type="region of interest" description="Disordered" evidence="1">
    <location>
        <begin position="14"/>
        <end position="34"/>
    </location>
</feature>
<organism evidence="2 3">
    <name type="scientific">Panicum hallii var. hallii</name>
    <dbReference type="NCBI Taxonomy" id="1504633"/>
    <lineage>
        <taxon>Eukaryota</taxon>
        <taxon>Viridiplantae</taxon>
        <taxon>Streptophyta</taxon>
        <taxon>Embryophyta</taxon>
        <taxon>Tracheophyta</taxon>
        <taxon>Spermatophyta</taxon>
        <taxon>Magnoliopsida</taxon>
        <taxon>Liliopsida</taxon>
        <taxon>Poales</taxon>
        <taxon>Poaceae</taxon>
        <taxon>PACMAD clade</taxon>
        <taxon>Panicoideae</taxon>
        <taxon>Panicodae</taxon>
        <taxon>Paniceae</taxon>
        <taxon>Panicinae</taxon>
        <taxon>Panicum</taxon>
        <taxon>Panicum sect. Panicum</taxon>
    </lineage>
</organism>
<name>A0A2T7EZ47_9POAL</name>
<dbReference type="AlphaFoldDB" id="A0A2T7EZ47"/>
<accession>A0A2T7EZ47</accession>
<evidence type="ECO:0000256" key="1">
    <source>
        <dbReference type="SAM" id="MobiDB-lite"/>
    </source>
</evidence>